<reference evidence="1 2" key="2">
    <citation type="journal article" date="2022" name="Mol. Ecol. Resour.">
        <title>The genomes of chicory, endive, great burdock and yacon provide insights into Asteraceae paleo-polyploidization history and plant inulin production.</title>
        <authorList>
            <person name="Fan W."/>
            <person name="Wang S."/>
            <person name="Wang H."/>
            <person name="Wang A."/>
            <person name="Jiang F."/>
            <person name="Liu H."/>
            <person name="Zhao H."/>
            <person name="Xu D."/>
            <person name="Zhang Y."/>
        </authorList>
    </citation>
    <scope>NUCLEOTIDE SEQUENCE [LARGE SCALE GENOMIC DNA]</scope>
    <source>
        <strain evidence="2">cv. Yunnan</strain>
        <tissue evidence="1">Leaves</tissue>
    </source>
</reference>
<comment type="caution">
    <text evidence="1">The sequence shown here is derived from an EMBL/GenBank/DDBJ whole genome shotgun (WGS) entry which is preliminary data.</text>
</comment>
<keyword evidence="2" id="KW-1185">Reference proteome</keyword>
<gene>
    <name evidence="1" type="ORF">L1987_75058</name>
</gene>
<reference evidence="2" key="1">
    <citation type="journal article" date="2022" name="Mol. Ecol. Resour.">
        <title>The genomes of chicory, endive, great burdock and yacon provide insights into Asteraceae palaeo-polyploidization history and plant inulin production.</title>
        <authorList>
            <person name="Fan W."/>
            <person name="Wang S."/>
            <person name="Wang H."/>
            <person name="Wang A."/>
            <person name="Jiang F."/>
            <person name="Liu H."/>
            <person name="Zhao H."/>
            <person name="Xu D."/>
            <person name="Zhang Y."/>
        </authorList>
    </citation>
    <scope>NUCLEOTIDE SEQUENCE [LARGE SCALE GENOMIC DNA]</scope>
    <source>
        <strain evidence="2">cv. Yunnan</strain>
    </source>
</reference>
<evidence type="ECO:0000313" key="1">
    <source>
        <dbReference type="EMBL" id="KAI3704829.1"/>
    </source>
</evidence>
<proteinExistence type="predicted"/>
<organism evidence="1 2">
    <name type="scientific">Smallanthus sonchifolius</name>
    <dbReference type="NCBI Taxonomy" id="185202"/>
    <lineage>
        <taxon>Eukaryota</taxon>
        <taxon>Viridiplantae</taxon>
        <taxon>Streptophyta</taxon>
        <taxon>Embryophyta</taxon>
        <taxon>Tracheophyta</taxon>
        <taxon>Spermatophyta</taxon>
        <taxon>Magnoliopsida</taxon>
        <taxon>eudicotyledons</taxon>
        <taxon>Gunneridae</taxon>
        <taxon>Pentapetalae</taxon>
        <taxon>asterids</taxon>
        <taxon>campanulids</taxon>
        <taxon>Asterales</taxon>
        <taxon>Asteraceae</taxon>
        <taxon>Asteroideae</taxon>
        <taxon>Heliantheae alliance</taxon>
        <taxon>Millerieae</taxon>
        <taxon>Smallanthus</taxon>
    </lineage>
</organism>
<dbReference type="EMBL" id="CM042042">
    <property type="protein sequence ID" value="KAI3704829.1"/>
    <property type="molecule type" value="Genomic_DNA"/>
</dbReference>
<dbReference type="Proteomes" id="UP001056120">
    <property type="component" value="Linkage Group LG25"/>
</dbReference>
<evidence type="ECO:0000313" key="2">
    <source>
        <dbReference type="Proteomes" id="UP001056120"/>
    </source>
</evidence>
<name>A0ACB9A5A4_9ASTR</name>
<accession>A0ACB9A5A4</accession>
<sequence length="143" mass="15889">MQAAMRTSGKKAFAFNEVSKHNTTKDCWLIIEGKVYDVTPFMEDHPGGAEVLLAATGKDTTTDFEDIGHSDDAKGMMNTYYIGEVENSSVPLKSTYNVPPAVHYDHPDNKTSPFVFKIFKFLVPLFVLSLTLVVRSYTKDTSA</sequence>
<protein>
    <submittedName>
        <fullName evidence="1">Uncharacterized protein</fullName>
    </submittedName>
</protein>